<dbReference type="EMBL" id="CM001883">
    <property type="protein sequence ID" value="EOY10554.1"/>
    <property type="molecule type" value="Genomic_DNA"/>
</dbReference>
<dbReference type="AlphaFoldDB" id="A0A061F7R9"/>
<organism evidence="3 4">
    <name type="scientific">Theobroma cacao</name>
    <name type="common">Cacao</name>
    <name type="synonym">Cocoa</name>
    <dbReference type="NCBI Taxonomy" id="3641"/>
    <lineage>
        <taxon>Eukaryota</taxon>
        <taxon>Viridiplantae</taxon>
        <taxon>Streptophyta</taxon>
        <taxon>Embryophyta</taxon>
        <taxon>Tracheophyta</taxon>
        <taxon>Spermatophyta</taxon>
        <taxon>Magnoliopsida</taxon>
        <taxon>eudicotyledons</taxon>
        <taxon>Gunneridae</taxon>
        <taxon>Pentapetalae</taxon>
        <taxon>rosids</taxon>
        <taxon>malvids</taxon>
        <taxon>Malvales</taxon>
        <taxon>Malvaceae</taxon>
        <taxon>Byttnerioideae</taxon>
        <taxon>Theobroma</taxon>
    </lineage>
</organism>
<dbReference type="HOGENOM" id="CLU_466475_0_0_1"/>
<feature type="region of interest" description="Disordered" evidence="1">
    <location>
        <begin position="483"/>
        <end position="570"/>
    </location>
</feature>
<accession>A0A061F7R9</accession>
<gene>
    <name evidence="3" type="ORF">TCM_025890</name>
</gene>
<dbReference type="OMA" id="FTTIWHC"/>
<proteinExistence type="predicted"/>
<feature type="compositionally biased region" description="Basic and acidic residues" evidence="1">
    <location>
        <begin position="180"/>
        <end position="190"/>
    </location>
</feature>
<feature type="compositionally biased region" description="Basic and acidic residues" evidence="1">
    <location>
        <begin position="514"/>
        <end position="526"/>
    </location>
</feature>
<reference evidence="3 4" key="1">
    <citation type="journal article" date="2013" name="Genome Biol.">
        <title>The genome sequence of the most widely cultivated cacao type and its use to identify candidate genes regulating pod color.</title>
        <authorList>
            <person name="Motamayor J.C."/>
            <person name="Mockaitis K."/>
            <person name="Schmutz J."/>
            <person name="Haiminen N."/>
            <person name="Iii D.L."/>
            <person name="Cornejo O."/>
            <person name="Findley S.D."/>
            <person name="Zheng P."/>
            <person name="Utro F."/>
            <person name="Royaert S."/>
            <person name="Saski C."/>
            <person name="Jenkins J."/>
            <person name="Podicheti R."/>
            <person name="Zhao M."/>
            <person name="Scheffler B.E."/>
            <person name="Stack J.C."/>
            <person name="Feltus F.A."/>
            <person name="Mustiga G.M."/>
            <person name="Amores F."/>
            <person name="Phillips W."/>
            <person name="Marelli J.P."/>
            <person name="May G.D."/>
            <person name="Shapiro H."/>
            <person name="Ma J."/>
            <person name="Bustamante C.D."/>
            <person name="Schnell R.J."/>
            <person name="Main D."/>
            <person name="Gilbert D."/>
            <person name="Parida L."/>
            <person name="Kuhn D.N."/>
        </authorList>
    </citation>
    <scope>NUCLEOTIDE SEQUENCE [LARGE SCALE GENOMIC DNA]</scope>
    <source>
        <strain evidence="4">cv. Matina 1-6</strain>
    </source>
</reference>
<dbReference type="PROSITE" id="PS51222">
    <property type="entry name" value="DCD"/>
    <property type="match status" value="1"/>
</dbReference>
<evidence type="ECO:0000313" key="4">
    <source>
        <dbReference type="Proteomes" id="UP000026915"/>
    </source>
</evidence>
<dbReference type="eggNOG" id="ENOG502S2G0">
    <property type="taxonomic scope" value="Eukaryota"/>
</dbReference>
<dbReference type="InterPro" id="IPR013989">
    <property type="entry name" value="Dev_and_cell_death_domain"/>
</dbReference>
<evidence type="ECO:0000313" key="3">
    <source>
        <dbReference type="EMBL" id="EOY10554.1"/>
    </source>
</evidence>
<feature type="compositionally biased region" description="Polar residues" evidence="1">
    <location>
        <begin position="542"/>
        <end position="557"/>
    </location>
</feature>
<dbReference type="Pfam" id="PF10539">
    <property type="entry name" value="Dev_Cell_Death"/>
    <property type="match status" value="1"/>
</dbReference>
<dbReference type="PANTHER" id="PTHR46444:SF9">
    <property type="entry name" value="DCD (DEVELOPMENT AND CELL DEATH) DOMAIN PROTEIN"/>
    <property type="match status" value="1"/>
</dbReference>
<feature type="compositionally biased region" description="Polar residues" evidence="1">
    <location>
        <begin position="487"/>
        <end position="498"/>
    </location>
</feature>
<name>A0A061F7R9_THECC</name>
<sequence>MSCLFAKIAMEFEGGLKKKISGKFPEFGAIFMSNASTRVECFERKLFGLPMSSADFVKGVKVGMILFLFEYEKRELHGVFKATSHGELNIIPHAYSSSGKKFPAQVRFTTIWHCHPLQENEFQDAIRNNYFATNRFNFGLSKDQVHRLLRLFDSRKIRVFQSQIFIGGETRKRYHKSSLKKRETEKDKSNHTKSARKKLKRDIDSVSHSNVEPLAYSGKLIVAKDESQLLDSGDSHIECEESDSMHCNCSYCPEGPYSQGSLAFVASHSSASGQELCPHPDHAFQSVPVSVGEELKELETSGNCDIDLGDYIPLLPSDDSDSTDTRPSPESGCVMKDHVGLPFSASGLYENTCQPVPTASPITKVDDVRINENAYSLKSPMHYCQENSNSDFIYQYASVCGLYSDDSNNRSSVFSRLNFFSGVQDKEADTRVEKLVYKTRKQKTCSIEVDKSAQDFMEGLQQMHDKWKKTVIVSRSVERANDHTANKKTSVSMCLSRTSEPDVQDNDISTRLQGRHDKQRNMRETKSPVSGGKRTSVFLRLSRTSEPDVNNSGSATLLQERHDKQRKKQETECPVAGKFITYHIW</sequence>
<dbReference type="Proteomes" id="UP000026915">
    <property type="component" value="Chromosome 5"/>
</dbReference>
<feature type="compositionally biased region" description="Basic and acidic residues" evidence="1">
    <location>
        <begin position="559"/>
        <end position="570"/>
    </location>
</feature>
<dbReference type="InParanoid" id="A0A061F7R9"/>
<keyword evidence="4" id="KW-1185">Reference proteome</keyword>
<feature type="domain" description="DCD" evidence="2">
    <location>
        <begin position="24"/>
        <end position="154"/>
    </location>
</feature>
<dbReference type="SMART" id="SM00767">
    <property type="entry name" value="DCD"/>
    <property type="match status" value="1"/>
</dbReference>
<evidence type="ECO:0000259" key="2">
    <source>
        <dbReference type="PROSITE" id="PS51222"/>
    </source>
</evidence>
<feature type="region of interest" description="Disordered" evidence="1">
    <location>
        <begin position="176"/>
        <end position="203"/>
    </location>
</feature>
<evidence type="ECO:0000256" key="1">
    <source>
        <dbReference type="SAM" id="MobiDB-lite"/>
    </source>
</evidence>
<feature type="compositionally biased region" description="Basic residues" evidence="1">
    <location>
        <begin position="191"/>
        <end position="200"/>
    </location>
</feature>
<dbReference type="PANTHER" id="PTHR46444">
    <property type="entry name" value="DCD (DEVELOPMENT AND CELL DEATH) DOMAIN PROTEIN-RELATED"/>
    <property type="match status" value="1"/>
</dbReference>
<dbReference type="Gramene" id="EOY10554">
    <property type="protein sequence ID" value="EOY10554"/>
    <property type="gene ID" value="TCM_025890"/>
</dbReference>
<protein>
    <submittedName>
        <fullName evidence="3">DCD (Development and Cell Death) domain-like protein</fullName>
    </submittedName>
</protein>